<proteinExistence type="predicted"/>
<reference evidence="1 2" key="1">
    <citation type="journal article" date="2019" name="Sci. Rep.">
        <title>Orb-weaving spider Araneus ventricosus genome elucidates the spidroin gene catalogue.</title>
        <authorList>
            <person name="Kono N."/>
            <person name="Nakamura H."/>
            <person name="Ohtoshi R."/>
            <person name="Moran D.A.P."/>
            <person name="Shinohara A."/>
            <person name="Yoshida Y."/>
            <person name="Fujiwara M."/>
            <person name="Mori M."/>
            <person name="Tomita M."/>
            <person name="Arakawa K."/>
        </authorList>
    </citation>
    <scope>NUCLEOTIDE SEQUENCE [LARGE SCALE GENOMIC DNA]</scope>
</reference>
<dbReference type="AlphaFoldDB" id="A0A4Y2PK72"/>
<evidence type="ECO:0000313" key="1">
    <source>
        <dbReference type="EMBL" id="GBN51581.1"/>
    </source>
</evidence>
<name>A0A4Y2PK72_ARAVE</name>
<organism evidence="1 2">
    <name type="scientific">Araneus ventricosus</name>
    <name type="common">Orbweaver spider</name>
    <name type="synonym">Epeira ventricosa</name>
    <dbReference type="NCBI Taxonomy" id="182803"/>
    <lineage>
        <taxon>Eukaryota</taxon>
        <taxon>Metazoa</taxon>
        <taxon>Ecdysozoa</taxon>
        <taxon>Arthropoda</taxon>
        <taxon>Chelicerata</taxon>
        <taxon>Arachnida</taxon>
        <taxon>Araneae</taxon>
        <taxon>Araneomorphae</taxon>
        <taxon>Entelegynae</taxon>
        <taxon>Araneoidea</taxon>
        <taxon>Araneidae</taxon>
        <taxon>Araneus</taxon>
    </lineage>
</organism>
<comment type="caution">
    <text evidence="1">The sequence shown here is derived from an EMBL/GenBank/DDBJ whole genome shotgun (WGS) entry which is preliminary data.</text>
</comment>
<accession>A0A4Y2PK72</accession>
<sequence>MVNSYRNHNDLARIHPIHLSDTHCESLSAEAEVLMAITSCGPTPPVGGMHYHRKRANRNHYYTHQGTPLTYPAASHPRTRGAPQVFEFHRQFGLSSRINRKIETQ</sequence>
<keyword evidence="2" id="KW-1185">Reference proteome</keyword>
<dbReference type="EMBL" id="BGPR01011484">
    <property type="protein sequence ID" value="GBN51581.1"/>
    <property type="molecule type" value="Genomic_DNA"/>
</dbReference>
<evidence type="ECO:0000313" key="2">
    <source>
        <dbReference type="Proteomes" id="UP000499080"/>
    </source>
</evidence>
<protein>
    <submittedName>
        <fullName evidence="1">Uncharacterized protein</fullName>
    </submittedName>
</protein>
<dbReference type="Proteomes" id="UP000499080">
    <property type="component" value="Unassembled WGS sequence"/>
</dbReference>
<gene>
    <name evidence="1" type="ORF">AVEN_79300_1</name>
</gene>